<organism evidence="2 3">
    <name type="scientific">Nocardioides humi</name>
    <dbReference type="NCBI Taxonomy" id="449461"/>
    <lineage>
        <taxon>Bacteria</taxon>
        <taxon>Bacillati</taxon>
        <taxon>Actinomycetota</taxon>
        <taxon>Actinomycetes</taxon>
        <taxon>Propionibacteriales</taxon>
        <taxon>Nocardioidaceae</taxon>
        <taxon>Nocardioides</taxon>
    </lineage>
</organism>
<dbReference type="Proteomes" id="UP001500842">
    <property type="component" value="Unassembled WGS sequence"/>
</dbReference>
<feature type="transmembrane region" description="Helical" evidence="1">
    <location>
        <begin position="43"/>
        <end position="60"/>
    </location>
</feature>
<comment type="caution">
    <text evidence="2">The sequence shown here is derived from an EMBL/GenBank/DDBJ whole genome shotgun (WGS) entry which is preliminary data.</text>
</comment>
<dbReference type="EMBL" id="BAAAOR010000030">
    <property type="protein sequence ID" value="GAA1535119.1"/>
    <property type="molecule type" value="Genomic_DNA"/>
</dbReference>
<name>A0ABN2B835_9ACTN</name>
<reference evidence="2 3" key="1">
    <citation type="journal article" date="2019" name="Int. J. Syst. Evol. Microbiol.">
        <title>The Global Catalogue of Microorganisms (GCM) 10K type strain sequencing project: providing services to taxonomists for standard genome sequencing and annotation.</title>
        <authorList>
            <consortium name="The Broad Institute Genomics Platform"/>
            <consortium name="The Broad Institute Genome Sequencing Center for Infectious Disease"/>
            <person name="Wu L."/>
            <person name="Ma J."/>
        </authorList>
    </citation>
    <scope>NUCLEOTIDE SEQUENCE [LARGE SCALE GENOMIC DNA]</scope>
    <source>
        <strain evidence="2 3">JCM 14942</strain>
    </source>
</reference>
<keyword evidence="1" id="KW-0812">Transmembrane</keyword>
<feature type="transmembrane region" description="Helical" evidence="1">
    <location>
        <begin position="16"/>
        <end position="37"/>
    </location>
</feature>
<dbReference type="NCBIfam" id="NF008528">
    <property type="entry name" value="PRK11463.1-2"/>
    <property type="match status" value="1"/>
</dbReference>
<evidence type="ECO:0000313" key="2">
    <source>
        <dbReference type="EMBL" id="GAA1535119.1"/>
    </source>
</evidence>
<dbReference type="Pfam" id="PF04186">
    <property type="entry name" value="FxsA"/>
    <property type="match status" value="1"/>
</dbReference>
<dbReference type="PANTHER" id="PTHR35335">
    <property type="entry name" value="UPF0716 PROTEIN FXSA"/>
    <property type="match status" value="1"/>
</dbReference>
<feature type="transmembrane region" description="Helical" evidence="1">
    <location>
        <begin position="89"/>
        <end position="114"/>
    </location>
</feature>
<proteinExistence type="predicted"/>
<protein>
    <submittedName>
        <fullName evidence="2">Uncharacterized protein</fullName>
    </submittedName>
</protein>
<keyword evidence="1" id="KW-1133">Transmembrane helix</keyword>
<dbReference type="RefSeq" id="WP_141007455.1">
    <property type="nucleotide sequence ID" value="NZ_BAAAOR010000030.1"/>
</dbReference>
<evidence type="ECO:0000256" key="1">
    <source>
        <dbReference type="SAM" id="Phobius"/>
    </source>
</evidence>
<keyword evidence="3" id="KW-1185">Reference proteome</keyword>
<evidence type="ECO:0000313" key="3">
    <source>
        <dbReference type="Proteomes" id="UP001500842"/>
    </source>
</evidence>
<keyword evidence="1" id="KW-0472">Membrane</keyword>
<dbReference type="PANTHER" id="PTHR35335:SF1">
    <property type="entry name" value="UPF0716 PROTEIN FXSA"/>
    <property type="match status" value="1"/>
</dbReference>
<dbReference type="InterPro" id="IPR007313">
    <property type="entry name" value="FxsA"/>
</dbReference>
<gene>
    <name evidence="2" type="ORF">GCM10009788_42390</name>
</gene>
<accession>A0ABN2B835</accession>
<sequence>MSPATRRSRRARRITALVLLAVVALVVLELAVLVGVARLIGPWWTVLLLVLDTLLGAWLVKREGRRAWRALRERVETGRVPGRELADSVLVLLGGVLLISPGFLSDALGLLLVLPVTRPLFRGLLVAYAGRQVVRRTNVARPGPTVVRGEVIDEGE</sequence>